<dbReference type="InterPro" id="IPR001216">
    <property type="entry name" value="P-phosphate_BS"/>
</dbReference>
<dbReference type="GO" id="GO:0006535">
    <property type="term" value="P:cysteine biosynthetic process from serine"/>
    <property type="evidence" value="ECO:0007669"/>
    <property type="project" value="InterPro"/>
</dbReference>
<sequence>MFAWNSAPKPKPFQSAKEARANAYATGRKHWHNLCLKHCDLTQTDSKTRMKPTTPHYAAREARTCNGVLEAIGGTPVVQLRRFLDDETIDLRVKLESFNPGGSAKDRPARRMIEDALAAGEIHPGSTVIESSSGNMGIGLAQACRYYGLKFICVVDPRAQPQNIAIMRALGAQIEQVTKPIDGDFLAARLARVCWLLEHTRDSYWSNQYANDSNPTAHAEETARELDDAFGGDLDWLFVAISSTGTMLGCQRYFQDHRRPPQIVAVDAHGSVLFGGEAGKRLMPGLGAGRVPPLSRNARPAQVVRVSDADCVVGCRRLAATEAILAGGSGGGVLQAVRTMRDQLTGARCAAILHDSGVRYLDTVYNDQWVQQHLHIAPTALSELAGLSESAGATA</sequence>
<dbReference type="PROSITE" id="PS00901">
    <property type="entry name" value="CYS_SYNTHASE"/>
    <property type="match status" value="1"/>
</dbReference>
<evidence type="ECO:0000256" key="7">
    <source>
        <dbReference type="ARBA" id="ARBA00022679"/>
    </source>
</evidence>
<dbReference type="InterPro" id="IPR036052">
    <property type="entry name" value="TrpB-like_PALP_sf"/>
</dbReference>
<dbReference type="Pfam" id="PF00291">
    <property type="entry name" value="PALP"/>
    <property type="match status" value="1"/>
</dbReference>
<dbReference type="InterPro" id="IPR023927">
    <property type="entry name" value="SbnA"/>
</dbReference>
<evidence type="ECO:0000313" key="10">
    <source>
        <dbReference type="EMBL" id="TWT66916.1"/>
    </source>
</evidence>
<dbReference type="InterPro" id="IPR001926">
    <property type="entry name" value="TrpB-like_PALP"/>
</dbReference>
<keyword evidence="7" id="KW-0808">Transferase</keyword>
<comment type="similarity">
    <text evidence="3">Belongs to the cysteine synthase/cystathionine beta-synthase family. SbnA subfamily.</text>
</comment>
<evidence type="ECO:0000256" key="8">
    <source>
        <dbReference type="ARBA" id="ARBA00022898"/>
    </source>
</evidence>
<protein>
    <recommendedName>
        <fullName evidence="6">N-(2-amino-2-carboxyethyl)-L-glutamate synthase</fullName>
        <ecNumber evidence="5">2.5.1.140</ecNumber>
    </recommendedName>
</protein>
<evidence type="ECO:0000256" key="1">
    <source>
        <dbReference type="ARBA" id="ARBA00001933"/>
    </source>
</evidence>
<dbReference type="PANTHER" id="PTHR10314">
    <property type="entry name" value="CYSTATHIONINE BETA-SYNTHASE"/>
    <property type="match status" value="1"/>
</dbReference>
<dbReference type="CDD" id="cd01561">
    <property type="entry name" value="CBS_like"/>
    <property type="match status" value="1"/>
</dbReference>
<evidence type="ECO:0000256" key="3">
    <source>
        <dbReference type="ARBA" id="ARBA00008519"/>
    </source>
</evidence>
<accession>A0A5C5XUD5</accession>
<dbReference type="EMBL" id="SJPO01000013">
    <property type="protein sequence ID" value="TWT66916.1"/>
    <property type="molecule type" value="Genomic_DNA"/>
</dbReference>
<feature type="domain" description="Tryptophan synthase beta chain-like PALP" evidence="9">
    <location>
        <begin position="69"/>
        <end position="353"/>
    </location>
</feature>
<evidence type="ECO:0000256" key="6">
    <source>
        <dbReference type="ARBA" id="ARBA00016985"/>
    </source>
</evidence>
<dbReference type="Gene3D" id="3.40.50.1100">
    <property type="match status" value="2"/>
</dbReference>
<reference evidence="10 11" key="1">
    <citation type="submission" date="2019-02" db="EMBL/GenBank/DDBJ databases">
        <title>Deep-cultivation of Planctomycetes and their phenomic and genomic characterization uncovers novel biology.</title>
        <authorList>
            <person name="Wiegand S."/>
            <person name="Jogler M."/>
            <person name="Boedeker C."/>
            <person name="Pinto D."/>
            <person name="Vollmers J."/>
            <person name="Rivas-Marin E."/>
            <person name="Kohn T."/>
            <person name="Peeters S.H."/>
            <person name="Heuer A."/>
            <person name="Rast P."/>
            <person name="Oberbeckmann S."/>
            <person name="Bunk B."/>
            <person name="Jeske O."/>
            <person name="Meyerdierks A."/>
            <person name="Storesund J.E."/>
            <person name="Kallscheuer N."/>
            <person name="Luecker S."/>
            <person name="Lage O.M."/>
            <person name="Pohl T."/>
            <person name="Merkel B.J."/>
            <person name="Hornburger P."/>
            <person name="Mueller R.-W."/>
            <person name="Bruemmer F."/>
            <person name="Labrenz M."/>
            <person name="Spormann A.M."/>
            <person name="Op Den Camp H."/>
            <person name="Overmann J."/>
            <person name="Amann R."/>
            <person name="Jetten M.S.M."/>
            <person name="Mascher T."/>
            <person name="Medema M.H."/>
            <person name="Devos D.P."/>
            <person name="Kaster A.-K."/>
            <person name="Ovreas L."/>
            <person name="Rohde M."/>
            <person name="Galperin M.Y."/>
            <person name="Jogler C."/>
        </authorList>
    </citation>
    <scope>NUCLEOTIDE SEQUENCE [LARGE SCALE GENOMIC DNA]</scope>
    <source>
        <strain evidence="10 11">Pla123a</strain>
    </source>
</reference>
<dbReference type="GO" id="GO:0016765">
    <property type="term" value="F:transferase activity, transferring alkyl or aryl (other than methyl) groups"/>
    <property type="evidence" value="ECO:0007669"/>
    <property type="project" value="UniProtKB-ARBA"/>
</dbReference>
<comment type="cofactor">
    <cofactor evidence="1">
        <name>pyridoxal 5'-phosphate</name>
        <dbReference type="ChEBI" id="CHEBI:597326"/>
    </cofactor>
</comment>
<evidence type="ECO:0000256" key="4">
    <source>
        <dbReference type="ARBA" id="ARBA00011738"/>
    </source>
</evidence>
<name>A0A5C5XUD5_9BACT</name>
<evidence type="ECO:0000313" key="11">
    <source>
        <dbReference type="Proteomes" id="UP000318478"/>
    </source>
</evidence>
<organism evidence="10 11">
    <name type="scientific">Posidoniimonas polymericola</name>
    <dbReference type="NCBI Taxonomy" id="2528002"/>
    <lineage>
        <taxon>Bacteria</taxon>
        <taxon>Pseudomonadati</taxon>
        <taxon>Planctomycetota</taxon>
        <taxon>Planctomycetia</taxon>
        <taxon>Pirellulales</taxon>
        <taxon>Lacipirellulaceae</taxon>
        <taxon>Posidoniimonas</taxon>
    </lineage>
</organism>
<evidence type="ECO:0000259" key="9">
    <source>
        <dbReference type="Pfam" id="PF00291"/>
    </source>
</evidence>
<evidence type="ECO:0000256" key="2">
    <source>
        <dbReference type="ARBA" id="ARBA00004924"/>
    </source>
</evidence>
<dbReference type="SUPFAM" id="SSF53686">
    <property type="entry name" value="Tryptophan synthase beta subunit-like PLP-dependent enzymes"/>
    <property type="match status" value="1"/>
</dbReference>
<comment type="caution">
    <text evidence="10">The sequence shown here is derived from an EMBL/GenBank/DDBJ whole genome shotgun (WGS) entry which is preliminary data.</text>
</comment>
<evidence type="ECO:0000256" key="5">
    <source>
        <dbReference type="ARBA" id="ARBA00012331"/>
    </source>
</evidence>
<dbReference type="Proteomes" id="UP000318478">
    <property type="component" value="Unassembled WGS sequence"/>
</dbReference>
<comment type="pathway">
    <text evidence="2">Siderophore biosynthesis.</text>
</comment>
<dbReference type="NCBIfam" id="TIGR03945">
    <property type="entry name" value="PLP_SbnA_fam"/>
    <property type="match status" value="1"/>
</dbReference>
<dbReference type="EC" id="2.5.1.140" evidence="5"/>
<gene>
    <name evidence="10" type="primary">sbnA</name>
    <name evidence="10" type="ORF">Pla123a_43440</name>
</gene>
<comment type="subunit">
    <text evidence="4">Homodimer.</text>
</comment>
<keyword evidence="8" id="KW-0663">Pyridoxal phosphate</keyword>
<keyword evidence="11" id="KW-1185">Reference proteome</keyword>
<dbReference type="AlphaFoldDB" id="A0A5C5XUD5"/>
<dbReference type="InterPro" id="IPR050214">
    <property type="entry name" value="Cys_Synth/Cystath_Beta-Synth"/>
</dbReference>
<proteinExistence type="inferred from homology"/>